<dbReference type="EMBL" id="SLXK01000045">
    <property type="protein sequence ID" value="TCP21174.1"/>
    <property type="molecule type" value="Genomic_DNA"/>
</dbReference>
<dbReference type="OrthoDB" id="9792678at2"/>
<name>A0A4R2NJ80_9BACL</name>
<gene>
    <name evidence="1" type="ORF">EV207_14529</name>
</gene>
<evidence type="ECO:0000313" key="2">
    <source>
        <dbReference type="Proteomes" id="UP000295416"/>
    </source>
</evidence>
<evidence type="ECO:0000313" key="1">
    <source>
        <dbReference type="EMBL" id="TCP21174.1"/>
    </source>
</evidence>
<keyword evidence="2" id="KW-1185">Reference proteome</keyword>
<comment type="caution">
    <text evidence="1">The sequence shown here is derived from an EMBL/GenBank/DDBJ whole genome shotgun (WGS) entry which is preliminary data.</text>
</comment>
<dbReference type="Pfam" id="PF11010">
    <property type="entry name" value="DUF2848"/>
    <property type="match status" value="1"/>
</dbReference>
<dbReference type="AlphaFoldDB" id="A0A4R2NJ80"/>
<dbReference type="Proteomes" id="UP000295416">
    <property type="component" value="Unassembled WGS sequence"/>
</dbReference>
<dbReference type="InterPro" id="IPR021269">
    <property type="entry name" value="DUF2848"/>
</dbReference>
<accession>A0A4R2NJ80</accession>
<dbReference type="RefSeq" id="WP_132747857.1">
    <property type="nucleotide sequence ID" value="NZ_SLXK01000045.1"/>
</dbReference>
<proteinExistence type="predicted"/>
<organism evidence="1 2">
    <name type="scientific">Scopulibacillus darangshiensis</name>
    <dbReference type="NCBI Taxonomy" id="442528"/>
    <lineage>
        <taxon>Bacteria</taxon>
        <taxon>Bacillati</taxon>
        <taxon>Bacillota</taxon>
        <taxon>Bacilli</taxon>
        <taxon>Bacillales</taxon>
        <taxon>Sporolactobacillaceae</taxon>
        <taxon>Scopulibacillus</taxon>
    </lineage>
</organism>
<sequence length="229" mass="26060">MTHKLSFYVQGTDETIAVDIKKVFNAGYAGSDQESVKKHIDELAELGVPAPDITPTLYPVSNYLALQSDGIQVQHDETSAEVEYVLVWWGGGLYVTIGSDHTDRRLETFNVPMAKQASPNVIAGDVWRFEDVKDHWNDLELECWVEVDGKKELYQQGTFADLMAPEEWRNTFDEKKVDQDGHLFFSGTVKIVNSEVAFATNYEFLLKDPVLERTIKHRYTVEKLPEAIE</sequence>
<reference evidence="1 2" key="1">
    <citation type="submission" date="2019-03" db="EMBL/GenBank/DDBJ databases">
        <title>Genomic Encyclopedia of Type Strains, Phase IV (KMG-IV): sequencing the most valuable type-strain genomes for metagenomic binning, comparative biology and taxonomic classification.</title>
        <authorList>
            <person name="Goeker M."/>
        </authorList>
    </citation>
    <scope>NUCLEOTIDE SEQUENCE [LARGE SCALE GENOMIC DNA]</scope>
    <source>
        <strain evidence="1 2">DSM 19377</strain>
    </source>
</reference>
<protein>
    <submittedName>
        <fullName evidence="1">Uncharacterized protein DUF2848</fullName>
    </submittedName>
</protein>